<dbReference type="AlphaFoldDB" id="A0A161Q712"/>
<feature type="domain" description="PepSY" evidence="2">
    <location>
        <begin position="136"/>
        <end position="193"/>
    </location>
</feature>
<evidence type="ECO:0000313" key="4">
    <source>
        <dbReference type="Proteomes" id="UP000075806"/>
    </source>
</evidence>
<keyword evidence="4" id="KW-1185">Reference proteome</keyword>
<evidence type="ECO:0000256" key="1">
    <source>
        <dbReference type="SAM" id="MobiDB-lite"/>
    </source>
</evidence>
<dbReference type="EMBL" id="LTAO01000012">
    <property type="protein sequence ID" value="KYG32218.1"/>
    <property type="molecule type" value="Genomic_DNA"/>
</dbReference>
<dbReference type="Gene3D" id="3.10.450.40">
    <property type="match status" value="2"/>
</dbReference>
<dbReference type="InterPro" id="IPR025711">
    <property type="entry name" value="PepSY"/>
</dbReference>
<dbReference type="RefSeq" id="WP_061948522.1">
    <property type="nucleotide sequence ID" value="NZ_LTAO01000012.1"/>
</dbReference>
<feature type="domain" description="PepSY" evidence="2">
    <location>
        <begin position="58"/>
        <end position="113"/>
    </location>
</feature>
<dbReference type="Pfam" id="PF03413">
    <property type="entry name" value="PepSY"/>
    <property type="match status" value="2"/>
</dbReference>
<protein>
    <recommendedName>
        <fullName evidence="2">PepSY domain-containing protein</fullName>
    </recommendedName>
</protein>
<evidence type="ECO:0000259" key="2">
    <source>
        <dbReference type="Pfam" id="PF03413"/>
    </source>
</evidence>
<accession>A0A161Q712</accession>
<reference evidence="3" key="1">
    <citation type="submission" date="2016-02" db="EMBL/GenBank/DDBJ databases">
        <title>Genome sequence of Bacillus trypoxylicola KCTC 13244(T).</title>
        <authorList>
            <person name="Jeong H."/>
            <person name="Park S.-H."/>
            <person name="Choi S.-K."/>
        </authorList>
    </citation>
    <scope>NUCLEOTIDE SEQUENCE [LARGE SCALE GENOMIC DNA]</scope>
    <source>
        <strain evidence="3">KCTC 13244</strain>
    </source>
</reference>
<dbReference type="PROSITE" id="PS51257">
    <property type="entry name" value="PROKAR_LIPOPROTEIN"/>
    <property type="match status" value="1"/>
</dbReference>
<proteinExistence type="predicted"/>
<dbReference type="OrthoDB" id="2943484at2"/>
<name>A0A161Q712_9BACI</name>
<sequence>MKKWMYVIGTSFVLFGCNNGAPDVNESPVDEGGGASEEEQTMDAKPDLRTEEIKVDWKQAVEIFKEHFQADDITEIELDNDFSVLYYNIQGTDQVKEYELEIDANTEEILKEEQETLDQEDLNELASEILDLENILNPEELLQIVADDTDGQIEGWQLYKENNVEIFEVEVKETSGEDIDYILDATNGEMLRKED</sequence>
<dbReference type="Proteomes" id="UP000075806">
    <property type="component" value="Unassembled WGS sequence"/>
</dbReference>
<gene>
    <name evidence="3" type="ORF">AZF04_05480</name>
</gene>
<feature type="region of interest" description="Disordered" evidence="1">
    <location>
        <begin position="24"/>
        <end position="46"/>
    </location>
</feature>
<evidence type="ECO:0000313" key="3">
    <source>
        <dbReference type="EMBL" id="KYG32218.1"/>
    </source>
</evidence>
<organism evidence="3 4">
    <name type="scientific">Alkalihalobacillus trypoxylicola</name>
    <dbReference type="NCBI Taxonomy" id="519424"/>
    <lineage>
        <taxon>Bacteria</taxon>
        <taxon>Bacillati</taxon>
        <taxon>Bacillota</taxon>
        <taxon>Bacilli</taxon>
        <taxon>Bacillales</taxon>
        <taxon>Bacillaceae</taxon>
        <taxon>Alkalihalobacillus</taxon>
    </lineage>
</organism>
<comment type="caution">
    <text evidence="3">The sequence shown here is derived from an EMBL/GenBank/DDBJ whole genome shotgun (WGS) entry which is preliminary data.</text>
</comment>